<feature type="domain" description="Carbohydrate kinase PfkB" evidence="5">
    <location>
        <begin position="39"/>
        <end position="120"/>
    </location>
</feature>
<feature type="region of interest" description="Disordered" evidence="4">
    <location>
        <begin position="141"/>
        <end position="162"/>
    </location>
</feature>
<dbReference type="GO" id="GO:0009658">
    <property type="term" value="P:chloroplast organization"/>
    <property type="evidence" value="ECO:0007669"/>
    <property type="project" value="TreeGrafter"/>
</dbReference>
<dbReference type="OrthoDB" id="1933786at2759"/>
<feature type="compositionally biased region" description="Polar residues" evidence="4">
    <location>
        <begin position="314"/>
        <end position="323"/>
    </location>
</feature>
<dbReference type="GO" id="GO:0016301">
    <property type="term" value="F:kinase activity"/>
    <property type="evidence" value="ECO:0007669"/>
    <property type="project" value="UniProtKB-KW"/>
</dbReference>
<evidence type="ECO:0000256" key="3">
    <source>
        <dbReference type="ARBA" id="ARBA00022777"/>
    </source>
</evidence>
<gene>
    <name evidence="6" type="ORF">J5N97_026235</name>
</gene>
<evidence type="ECO:0000313" key="6">
    <source>
        <dbReference type="EMBL" id="KAJ0965097.1"/>
    </source>
</evidence>
<dbReference type="PANTHER" id="PTHR43085:SF10">
    <property type="entry name" value="FRUCTOKINASE-LIKE 1, CHLOROPLASTIC"/>
    <property type="match status" value="1"/>
</dbReference>
<dbReference type="InterPro" id="IPR002173">
    <property type="entry name" value="Carboh/pur_kinase_PfkB_CS"/>
</dbReference>
<dbReference type="Proteomes" id="UP001085076">
    <property type="component" value="Miscellaneous, Linkage group lg08"/>
</dbReference>
<keyword evidence="7" id="KW-1185">Reference proteome</keyword>
<dbReference type="PANTHER" id="PTHR43085">
    <property type="entry name" value="HEXOKINASE FAMILY MEMBER"/>
    <property type="match status" value="1"/>
</dbReference>
<dbReference type="GO" id="GO:0042793">
    <property type="term" value="P:plastid transcription"/>
    <property type="evidence" value="ECO:0007669"/>
    <property type="project" value="TreeGrafter"/>
</dbReference>
<dbReference type="GO" id="GO:0042644">
    <property type="term" value="C:chloroplast nucleoid"/>
    <property type="evidence" value="ECO:0007669"/>
    <property type="project" value="TreeGrafter"/>
</dbReference>
<comment type="caution">
    <text evidence="6">The sequence shown here is derived from an EMBL/GenBank/DDBJ whole genome shotgun (WGS) entry which is preliminary data.</text>
</comment>
<dbReference type="InterPro" id="IPR050306">
    <property type="entry name" value="PfkB_Carbo_kinase"/>
</dbReference>
<sequence>MHPDRYSNWKQWGQPEFVSAPGGPPSTVAISHFNPQLSLPEFVSASGGPPSNVAISYVSPGGQAVFMEKVGDDDFGNDLVLKMNMERVQTCTVEIEKRKMLEKKINEMQSSDLELWEVDEYIYNANEFELEKENQHQPLVEDEAQEQNEGQGEESEDNDENVTEAIVHEEEISLKPHVDLNKKKGEVSSFPSTELPTPGRHRYRIGQADRAPHATPKFHRYGDPCAVLAEGFHAAPSASARDYSAAQMNRRMIFRMEPLGRRLLPSTADLPLIGRIRRRQRLKAPATESTPPELRSPPCSSTTLRQLHLHPSPTKFSPQIRPS</sequence>
<dbReference type="AlphaFoldDB" id="A0A9D5C358"/>
<protein>
    <recommendedName>
        <fullName evidence="5">Carbohydrate kinase PfkB domain-containing protein</fullName>
    </recommendedName>
</protein>
<organism evidence="6 7">
    <name type="scientific">Dioscorea zingiberensis</name>
    <dbReference type="NCBI Taxonomy" id="325984"/>
    <lineage>
        <taxon>Eukaryota</taxon>
        <taxon>Viridiplantae</taxon>
        <taxon>Streptophyta</taxon>
        <taxon>Embryophyta</taxon>
        <taxon>Tracheophyta</taxon>
        <taxon>Spermatophyta</taxon>
        <taxon>Magnoliopsida</taxon>
        <taxon>Liliopsida</taxon>
        <taxon>Dioscoreales</taxon>
        <taxon>Dioscoreaceae</taxon>
        <taxon>Dioscorea</taxon>
    </lineage>
</organism>
<dbReference type="Pfam" id="PF00294">
    <property type="entry name" value="PfkB"/>
    <property type="match status" value="1"/>
</dbReference>
<name>A0A9D5C358_9LILI</name>
<comment type="similarity">
    <text evidence="1">Belongs to the carbohydrate kinase PfkB family.</text>
</comment>
<dbReference type="Gene3D" id="3.40.1190.30">
    <property type="match status" value="1"/>
</dbReference>
<evidence type="ECO:0000256" key="2">
    <source>
        <dbReference type="ARBA" id="ARBA00022679"/>
    </source>
</evidence>
<keyword evidence="2" id="KW-0808">Transferase</keyword>
<dbReference type="SUPFAM" id="SSF53613">
    <property type="entry name" value="Ribokinase-like"/>
    <property type="match status" value="1"/>
</dbReference>
<dbReference type="EMBL" id="JAGGNH010000008">
    <property type="protein sequence ID" value="KAJ0965097.1"/>
    <property type="molecule type" value="Genomic_DNA"/>
</dbReference>
<evidence type="ECO:0000259" key="5">
    <source>
        <dbReference type="Pfam" id="PF00294"/>
    </source>
</evidence>
<accession>A0A9D5C358</accession>
<evidence type="ECO:0000313" key="7">
    <source>
        <dbReference type="Proteomes" id="UP001085076"/>
    </source>
</evidence>
<keyword evidence="3" id="KW-0418">Kinase</keyword>
<proteinExistence type="inferred from homology"/>
<dbReference type="PROSITE" id="PS00583">
    <property type="entry name" value="PFKB_KINASES_1"/>
    <property type="match status" value="1"/>
</dbReference>
<evidence type="ECO:0000256" key="1">
    <source>
        <dbReference type="ARBA" id="ARBA00010688"/>
    </source>
</evidence>
<evidence type="ECO:0000256" key="4">
    <source>
        <dbReference type="SAM" id="MobiDB-lite"/>
    </source>
</evidence>
<dbReference type="InterPro" id="IPR011611">
    <property type="entry name" value="PfkB_dom"/>
</dbReference>
<feature type="region of interest" description="Disordered" evidence="4">
    <location>
        <begin position="279"/>
        <end position="323"/>
    </location>
</feature>
<reference evidence="6" key="2">
    <citation type="journal article" date="2022" name="Hortic Res">
        <title>The genome of Dioscorea zingiberensis sheds light on the biosynthesis, origin and evolution of the medicinally important diosgenin saponins.</title>
        <authorList>
            <person name="Li Y."/>
            <person name="Tan C."/>
            <person name="Li Z."/>
            <person name="Guo J."/>
            <person name="Li S."/>
            <person name="Chen X."/>
            <person name="Wang C."/>
            <person name="Dai X."/>
            <person name="Yang H."/>
            <person name="Song W."/>
            <person name="Hou L."/>
            <person name="Xu J."/>
            <person name="Tong Z."/>
            <person name="Xu A."/>
            <person name="Yuan X."/>
            <person name="Wang W."/>
            <person name="Yang Q."/>
            <person name="Chen L."/>
            <person name="Sun Z."/>
            <person name="Wang K."/>
            <person name="Pan B."/>
            <person name="Chen J."/>
            <person name="Bao Y."/>
            <person name="Liu F."/>
            <person name="Qi X."/>
            <person name="Gang D.R."/>
            <person name="Wen J."/>
            <person name="Li J."/>
        </authorList>
    </citation>
    <scope>NUCLEOTIDE SEQUENCE</scope>
    <source>
        <strain evidence="6">Dzin_1.0</strain>
    </source>
</reference>
<dbReference type="InterPro" id="IPR029056">
    <property type="entry name" value="Ribokinase-like"/>
</dbReference>
<reference evidence="6" key="1">
    <citation type="submission" date="2021-03" db="EMBL/GenBank/DDBJ databases">
        <authorList>
            <person name="Li Z."/>
            <person name="Yang C."/>
        </authorList>
    </citation>
    <scope>NUCLEOTIDE SEQUENCE</scope>
    <source>
        <strain evidence="6">Dzin_1.0</strain>
        <tissue evidence="6">Leaf</tissue>
    </source>
</reference>